<dbReference type="Pfam" id="PF08634">
    <property type="entry name" value="Pet127"/>
    <property type="match status" value="1"/>
</dbReference>
<protein>
    <submittedName>
        <fullName evidence="2">Pet127-domain-containing protein</fullName>
    </submittedName>
</protein>
<gene>
    <name evidence="2" type="ORF">FIBSPDRAFT_881755</name>
</gene>
<feature type="region of interest" description="Disordered" evidence="1">
    <location>
        <begin position="59"/>
        <end position="170"/>
    </location>
</feature>
<feature type="compositionally biased region" description="Basic residues" evidence="1">
    <location>
        <begin position="157"/>
        <end position="166"/>
    </location>
</feature>
<evidence type="ECO:0000256" key="1">
    <source>
        <dbReference type="SAM" id="MobiDB-lite"/>
    </source>
</evidence>
<dbReference type="EMBL" id="KV417482">
    <property type="protein sequence ID" value="KZP33590.1"/>
    <property type="molecule type" value="Genomic_DNA"/>
</dbReference>
<feature type="compositionally biased region" description="Basic and acidic residues" evidence="1">
    <location>
        <begin position="105"/>
        <end position="121"/>
    </location>
</feature>
<evidence type="ECO:0000313" key="2">
    <source>
        <dbReference type="EMBL" id="KZP33590.1"/>
    </source>
</evidence>
<feature type="compositionally biased region" description="Basic and acidic residues" evidence="1">
    <location>
        <begin position="25"/>
        <end position="38"/>
    </location>
</feature>
<name>A0A166WBL2_9AGAM</name>
<feature type="compositionally biased region" description="Polar residues" evidence="1">
    <location>
        <begin position="66"/>
        <end position="78"/>
    </location>
</feature>
<dbReference type="GO" id="GO:0000964">
    <property type="term" value="P:mitochondrial RNA 5'-end processing"/>
    <property type="evidence" value="ECO:0007669"/>
    <property type="project" value="TreeGrafter"/>
</dbReference>
<dbReference type="AlphaFoldDB" id="A0A166WBL2"/>
<proteinExistence type="predicted"/>
<feature type="compositionally biased region" description="Basic residues" evidence="1">
    <location>
        <begin position="82"/>
        <end position="91"/>
    </location>
</feature>
<feature type="region of interest" description="Disordered" evidence="1">
    <location>
        <begin position="754"/>
        <end position="778"/>
    </location>
</feature>
<sequence>MKTRLRPQPLDLKNGQVKGKQPKGHFAEKLHNKRKIDQQVEAEQESRAVLASVKTAIEQDHASQDDVLQTLQQAISSEPRSKKAKPKKKKRSADTSELFAGLHGNEAEKPNKGGWKAKEWLSDWGPDILAPPESKKDGYAKSQKPTHQPRKPDQKPRKPPPPHRGHPLPYSRRIEGLLHADDRPTLSDLETTNEAKPVAQLAHGLDRVLFNPGVHWMQDPRSGVYNFPTWLENIPDVKDFAFERVTGFIRSSADNDLRTLAQRESRQYTGSTSSLTGILSHMYFLISGFREVNTGMLSRNFQKEPATFTLGQRIPTTVNMMYKDGIYSFDSQSSDLSEKNVLTWMGTMLEKFLTAPKEEFERCLRSAPPLAEDEIDTRREAYRYSKSDRFVMRSQLDGVDKRLPGTGVFDIKTRAAIPIRMDLLNYEENSGYLIRTLQGPIESFEKEYYDLIRSAFLKYSFQVRIGNMDGVMVAYHNTARLFGFQYVSLDEMDTCIFGEAGRGDRVFQKCVRLMEELADEITRVYPEQSVKCTLETQESGDKLSAWIEPLEWDVAEKGPRPLTQIDMEVTSYINEEQVQSPRAISADGSWTIHWKLSRVSAPEDEIRSNLAACEDRKFRAWALPSGVSMSEMAELWPTLKFGHGAKDVAFDPAFVYAARGNVEKLRELARSGRAHTENLALENAGKAKVVWGVPDEIVTTEESRTDDETAVAPVDVLAEDTSVAFIPTEPDTQDVQLGMAAAAADLRDTEIMTSGSLSESADVVGEHVAEPTTSPHQG</sequence>
<dbReference type="OrthoDB" id="10249045at2759"/>
<accession>A0A166WBL2</accession>
<reference evidence="2" key="1">
    <citation type="journal article" date="2016" name="Mol. Biol. Evol.">
        <title>Comparative Genomics of Early-Diverging Mushroom-Forming Fungi Provides Insights into the Origins of Lignocellulose Decay Capabilities.</title>
        <authorList>
            <person name="Nagy L.G."/>
            <person name="Riley R."/>
            <person name="Tritt A."/>
            <person name="Adam C."/>
            <person name="Daum C."/>
            <person name="Floudas D."/>
            <person name="Sun H."/>
            <person name="Yadav J.S."/>
            <person name="Pangilinan J."/>
            <person name="Larsson K.H."/>
            <person name="Matsuura K."/>
            <person name="Barry K."/>
            <person name="Labutti K."/>
            <person name="Kuo R."/>
            <person name="Ohm R.A."/>
            <person name="Bhattacharya S.S."/>
            <person name="Shirouzu T."/>
            <person name="Yoshinaga Y."/>
            <person name="Martin F.M."/>
            <person name="Grigoriev I.V."/>
            <person name="Hibbett D.S."/>
        </authorList>
    </citation>
    <scope>NUCLEOTIDE SEQUENCE [LARGE SCALE GENOMIC DNA]</scope>
    <source>
        <strain evidence="2">CBS 109695</strain>
    </source>
</reference>
<dbReference type="STRING" id="436010.A0A166WBL2"/>
<feature type="region of interest" description="Disordered" evidence="1">
    <location>
        <begin position="1"/>
        <end position="41"/>
    </location>
</feature>
<dbReference type="GO" id="GO:0005740">
    <property type="term" value="C:mitochondrial envelope"/>
    <property type="evidence" value="ECO:0007669"/>
    <property type="project" value="TreeGrafter"/>
</dbReference>
<organism evidence="2">
    <name type="scientific">Athelia psychrophila</name>
    <dbReference type="NCBI Taxonomy" id="1759441"/>
    <lineage>
        <taxon>Eukaryota</taxon>
        <taxon>Fungi</taxon>
        <taxon>Dikarya</taxon>
        <taxon>Basidiomycota</taxon>
        <taxon>Agaricomycotina</taxon>
        <taxon>Agaricomycetes</taxon>
        <taxon>Agaricomycetidae</taxon>
        <taxon>Atheliales</taxon>
        <taxon>Atheliaceae</taxon>
        <taxon>Athelia</taxon>
    </lineage>
</organism>
<dbReference type="InterPro" id="IPR013943">
    <property type="entry name" value="Pet127"/>
</dbReference>
<dbReference type="PANTHER" id="PTHR31014">
    <property type="entry name" value="MITOCHONDRIAL TRANSLATION SYSTEM COMPONENT PET127-RELATED"/>
    <property type="match status" value="1"/>
</dbReference>
<dbReference type="PANTHER" id="PTHR31014:SF0">
    <property type="entry name" value="MITOCHONDRIAL TRANSLATION SYSTEM COMPONENT PET127-RELATED"/>
    <property type="match status" value="1"/>
</dbReference>